<proteinExistence type="predicted"/>
<evidence type="ECO:0000313" key="2">
    <source>
        <dbReference type="Proteomes" id="UP000319143"/>
    </source>
</evidence>
<reference evidence="1 2" key="1">
    <citation type="submission" date="2019-02" db="EMBL/GenBank/DDBJ databases">
        <title>Deep-cultivation of Planctomycetes and their phenomic and genomic characterization uncovers novel biology.</title>
        <authorList>
            <person name="Wiegand S."/>
            <person name="Jogler M."/>
            <person name="Boedeker C."/>
            <person name="Pinto D."/>
            <person name="Vollmers J."/>
            <person name="Rivas-Marin E."/>
            <person name="Kohn T."/>
            <person name="Peeters S.H."/>
            <person name="Heuer A."/>
            <person name="Rast P."/>
            <person name="Oberbeckmann S."/>
            <person name="Bunk B."/>
            <person name="Jeske O."/>
            <person name="Meyerdierks A."/>
            <person name="Storesund J.E."/>
            <person name="Kallscheuer N."/>
            <person name="Luecker S."/>
            <person name="Lage O.M."/>
            <person name="Pohl T."/>
            <person name="Merkel B.J."/>
            <person name="Hornburger P."/>
            <person name="Mueller R.-W."/>
            <person name="Bruemmer F."/>
            <person name="Labrenz M."/>
            <person name="Spormann A.M."/>
            <person name="Op Den Camp H."/>
            <person name="Overmann J."/>
            <person name="Amann R."/>
            <person name="Jetten M.S.M."/>
            <person name="Mascher T."/>
            <person name="Medema M.H."/>
            <person name="Devos D.P."/>
            <person name="Kaster A.-K."/>
            <person name="Ovreas L."/>
            <person name="Rohde M."/>
            <person name="Galperin M.Y."/>
            <person name="Jogler C."/>
        </authorList>
    </citation>
    <scope>NUCLEOTIDE SEQUENCE [LARGE SCALE GENOMIC DNA]</scope>
    <source>
        <strain evidence="1 2">Poly41</strain>
    </source>
</reference>
<dbReference type="AlphaFoldDB" id="A0A5C6DYT4"/>
<keyword evidence="2" id="KW-1185">Reference proteome</keyword>
<comment type="caution">
    <text evidence="1">The sequence shown here is derived from an EMBL/GenBank/DDBJ whole genome shotgun (WGS) entry which is preliminary data.</text>
</comment>
<dbReference type="Proteomes" id="UP000319143">
    <property type="component" value="Unassembled WGS sequence"/>
</dbReference>
<organism evidence="1 2">
    <name type="scientific">Novipirellula artificiosorum</name>
    <dbReference type="NCBI Taxonomy" id="2528016"/>
    <lineage>
        <taxon>Bacteria</taxon>
        <taxon>Pseudomonadati</taxon>
        <taxon>Planctomycetota</taxon>
        <taxon>Planctomycetia</taxon>
        <taxon>Pirellulales</taxon>
        <taxon>Pirellulaceae</taxon>
        <taxon>Novipirellula</taxon>
    </lineage>
</organism>
<gene>
    <name evidence="1" type="ORF">Poly41_14040</name>
</gene>
<sequence length="73" mass="8385">MTASSSKKILENWIPTFIQNETWIQMPNPAACWPKSSSPWPGCDNLHYVDRLIRRDQVCRLISSTCSFNVQVS</sequence>
<accession>A0A5C6DYT4</accession>
<evidence type="ECO:0000313" key="1">
    <source>
        <dbReference type="EMBL" id="TWU40571.1"/>
    </source>
</evidence>
<dbReference type="EMBL" id="SJPV01000002">
    <property type="protein sequence ID" value="TWU40571.1"/>
    <property type="molecule type" value="Genomic_DNA"/>
</dbReference>
<name>A0A5C6DYT4_9BACT</name>
<protein>
    <submittedName>
        <fullName evidence="1">Uncharacterized protein</fullName>
    </submittedName>
</protein>